<accession>A0ACD4RD95</accession>
<dbReference type="EMBL" id="CP126116">
    <property type="protein sequence ID" value="WHZ58485.1"/>
    <property type="molecule type" value="Genomic_DNA"/>
</dbReference>
<dbReference type="EC" id="3.1.3.-" evidence="1"/>
<gene>
    <name evidence="1" type="ORF">QLQ22_03825</name>
</gene>
<reference evidence="2" key="1">
    <citation type="journal article" date="2025" name="Aquaculture">
        <title>Assessment of the bioflocculant production and safety properties of Metabacillus hrfriensis sp. nov. based on phenotypic and whole-genome sequencing analysis.</title>
        <authorList>
            <person name="Zhang R."/>
            <person name="Zhao Z."/>
            <person name="Luo L."/>
            <person name="Wang S."/>
            <person name="Guo K."/>
            <person name="Xu W."/>
        </authorList>
    </citation>
    <scope>NUCLEOTIDE SEQUENCE [LARGE SCALE GENOMIC DNA]</scope>
    <source>
        <strain evidence="2">CT-WN-B3</strain>
    </source>
</reference>
<name>A0ACD4RD95_9BACI</name>
<keyword evidence="2" id="KW-1185">Reference proteome</keyword>
<sequence length="284" mass="31963">MKLIAVDLDGTLLSEDCSISQVNREAIHEVQKQGNIIVISSGRSFHDTKQILQKAGIECPIISGNGAISFHTEKIIQNFSLPVNVISEMMEILDETNFYYEIYTRNGILLKQDGRDLLKKEIKYMQEQETGFPEEWAYGEIDIQYNQHGLLHVPHYQDIDFTHLEVYKLFVLSFDKCKLIKLLERVSGRKDISITSSGGTKLEIGHLDISKGNALKFMADYLGIPLEKTVAIGDNLNDLSMFDVAGMSIAMGNAVEEVKKNGTFITKKHNENGVAFALRKYILA</sequence>
<proteinExistence type="predicted"/>
<protein>
    <submittedName>
        <fullName evidence="1">Cof-type HAD-IIB family hydrolase</fullName>
        <ecNumber evidence="1">3.1.3.-</ecNumber>
    </submittedName>
</protein>
<keyword evidence="1" id="KW-0378">Hydrolase</keyword>
<organism evidence="1 2">
    <name type="scientific">Metabacillus hrfriensis</name>
    <dbReference type="NCBI Taxonomy" id="3048891"/>
    <lineage>
        <taxon>Bacteria</taxon>
        <taxon>Bacillati</taxon>
        <taxon>Bacillota</taxon>
        <taxon>Bacilli</taxon>
        <taxon>Bacillales</taxon>
        <taxon>Bacillaceae</taxon>
        <taxon>Metabacillus</taxon>
    </lineage>
</organism>
<evidence type="ECO:0000313" key="1">
    <source>
        <dbReference type="EMBL" id="WHZ58485.1"/>
    </source>
</evidence>
<evidence type="ECO:0000313" key="2">
    <source>
        <dbReference type="Proteomes" id="UP001226091"/>
    </source>
</evidence>
<dbReference type="Proteomes" id="UP001226091">
    <property type="component" value="Chromosome"/>
</dbReference>